<feature type="domain" description="Tripartite ATP-independent periplasmic transporters DctQ component" evidence="8">
    <location>
        <begin position="15"/>
        <end position="140"/>
    </location>
</feature>
<keyword evidence="4 7" id="KW-0812">Transmembrane</keyword>
<keyword evidence="3" id="KW-1003">Cell membrane</keyword>
<sequence length="153" mass="15800">MQALEYAAALILAGIMLLTVVDVGARYAFQRPIAAGFEVTEMAMQVMIYLCIAVAVASNDHIRVTLIDPVLKRVSWLKRTIDGVSGVAIAMALAGMGIAMIGLAAGKSGEVTLVLGLPVAAVAWTIALTLILSAALAAYAVVAGPTDDEAEDD</sequence>
<accession>A0AAW5R092</accession>
<evidence type="ECO:0000313" key="9">
    <source>
        <dbReference type="EMBL" id="MCT8973706.1"/>
    </source>
</evidence>
<evidence type="ECO:0000256" key="5">
    <source>
        <dbReference type="ARBA" id="ARBA00022989"/>
    </source>
</evidence>
<comment type="subunit">
    <text evidence="7">The complex comprises the extracytoplasmic solute receptor protein and the two transmembrane proteins.</text>
</comment>
<evidence type="ECO:0000256" key="7">
    <source>
        <dbReference type="RuleBase" id="RU369079"/>
    </source>
</evidence>
<evidence type="ECO:0000256" key="4">
    <source>
        <dbReference type="ARBA" id="ARBA00022692"/>
    </source>
</evidence>
<name>A0AAW5R092_9HYPH</name>
<dbReference type="InterPro" id="IPR055348">
    <property type="entry name" value="DctQ"/>
</dbReference>
<feature type="transmembrane region" description="Helical" evidence="7">
    <location>
        <begin position="6"/>
        <end position="25"/>
    </location>
</feature>
<evidence type="ECO:0000313" key="10">
    <source>
        <dbReference type="Proteomes" id="UP001320898"/>
    </source>
</evidence>
<dbReference type="GO" id="GO:0022857">
    <property type="term" value="F:transmembrane transporter activity"/>
    <property type="evidence" value="ECO:0007669"/>
    <property type="project" value="UniProtKB-UniRule"/>
</dbReference>
<organism evidence="9 10">
    <name type="scientific">Microbaculum marinisediminis</name>
    <dbReference type="NCBI Taxonomy" id="2931392"/>
    <lineage>
        <taxon>Bacteria</taxon>
        <taxon>Pseudomonadati</taxon>
        <taxon>Pseudomonadota</taxon>
        <taxon>Alphaproteobacteria</taxon>
        <taxon>Hyphomicrobiales</taxon>
        <taxon>Tepidamorphaceae</taxon>
        <taxon>Microbaculum</taxon>
    </lineage>
</organism>
<comment type="function">
    <text evidence="7">Part of the tripartite ATP-independent periplasmic (TRAP) transport system.</text>
</comment>
<gene>
    <name evidence="9" type="ORF">MUB46_17720</name>
</gene>
<reference evidence="9 10" key="1">
    <citation type="submission" date="2022-04" db="EMBL/GenBank/DDBJ databases">
        <authorList>
            <person name="Ye Y.-Q."/>
            <person name="Du Z.-J."/>
        </authorList>
    </citation>
    <scope>NUCLEOTIDE SEQUENCE [LARGE SCALE GENOMIC DNA]</scope>
    <source>
        <strain evidence="9 10">A6E488</strain>
    </source>
</reference>
<evidence type="ECO:0000256" key="6">
    <source>
        <dbReference type="ARBA" id="ARBA00023136"/>
    </source>
</evidence>
<comment type="similarity">
    <text evidence="7">Belongs to the TRAP transporter small permease family.</text>
</comment>
<evidence type="ECO:0000256" key="3">
    <source>
        <dbReference type="ARBA" id="ARBA00022475"/>
    </source>
</evidence>
<keyword evidence="5 7" id="KW-1133">Transmembrane helix</keyword>
<comment type="subcellular location">
    <subcellularLocation>
        <location evidence="7">Cell inner membrane</location>
        <topology evidence="7">Multi-pass membrane protein</topology>
    </subcellularLocation>
    <subcellularLocation>
        <location evidence="1">Cell membrane</location>
        <topology evidence="1">Multi-pass membrane protein</topology>
    </subcellularLocation>
</comment>
<evidence type="ECO:0000259" key="8">
    <source>
        <dbReference type="Pfam" id="PF04290"/>
    </source>
</evidence>
<dbReference type="GO" id="GO:0005886">
    <property type="term" value="C:plasma membrane"/>
    <property type="evidence" value="ECO:0007669"/>
    <property type="project" value="UniProtKB-SubCell"/>
</dbReference>
<feature type="transmembrane region" description="Helical" evidence="7">
    <location>
        <begin position="46"/>
        <end position="64"/>
    </location>
</feature>
<keyword evidence="10" id="KW-1185">Reference proteome</keyword>
<comment type="caution">
    <text evidence="9">The sequence shown here is derived from an EMBL/GenBank/DDBJ whole genome shotgun (WGS) entry which is preliminary data.</text>
</comment>
<dbReference type="RefSeq" id="WP_261617286.1">
    <property type="nucleotide sequence ID" value="NZ_JALIDZ010000008.1"/>
</dbReference>
<feature type="transmembrane region" description="Helical" evidence="7">
    <location>
        <begin position="113"/>
        <end position="142"/>
    </location>
</feature>
<keyword evidence="7" id="KW-0997">Cell inner membrane</keyword>
<dbReference type="Proteomes" id="UP001320898">
    <property type="component" value="Unassembled WGS sequence"/>
</dbReference>
<dbReference type="EMBL" id="JALIDZ010000008">
    <property type="protein sequence ID" value="MCT8973706.1"/>
    <property type="molecule type" value="Genomic_DNA"/>
</dbReference>
<keyword evidence="6 7" id="KW-0472">Membrane</keyword>
<proteinExistence type="inferred from homology"/>
<feature type="transmembrane region" description="Helical" evidence="7">
    <location>
        <begin position="84"/>
        <end position="106"/>
    </location>
</feature>
<evidence type="ECO:0000256" key="2">
    <source>
        <dbReference type="ARBA" id="ARBA00022448"/>
    </source>
</evidence>
<dbReference type="Pfam" id="PF04290">
    <property type="entry name" value="DctQ"/>
    <property type="match status" value="1"/>
</dbReference>
<keyword evidence="2 7" id="KW-0813">Transport</keyword>
<evidence type="ECO:0000256" key="1">
    <source>
        <dbReference type="ARBA" id="ARBA00004651"/>
    </source>
</evidence>
<dbReference type="AlphaFoldDB" id="A0AAW5R092"/>
<protein>
    <recommendedName>
        <fullName evidence="7">TRAP transporter small permease protein</fullName>
    </recommendedName>
</protein>